<accession>A0AAD9T3D7</accession>
<comment type="caution">
    <text evidence="3">The sequence shown here is derived from an EMBL/GenBank/DDBJ whole genome shotgun (WGS) entry which is preliminary data.</text>
</comment>
<feature type="compositionally biased region" description="Basic and acidic residues" evidence="1">
    <location>
        <begin position="107"/>
        <end position="120"/>
    </location>
</feature>
<sequence length="239" mass="26413">MSDDDSYIIPPQDCRPFGAGIKRQRVEFVPSSTPSTFPLPSGSTGQSVSDLYLKMVLPGDQKNAISANKSDLAAFSSSLDSVLQAKMCEICKVPLSEGSSPAAPRVPHPEKKPTSRQRPHEASLAHQVCLAHSHPPSHLDRNRKGFSYLSAYGWDPDSRLGLGASGQGIQFPIKAKVKDDKMGLGVVLPKNKDRKNREKMVKLDVGKVRKMHEKDKKKAERLREMFYRNDDVERYLGGG</sequence>
<evidence type="ECO:0000313" key="3">
    <source>
        <dbReference type="EMBL" id="KAK2627819.1"/>
    </source>
</evidence>
<feature type="domain" description="G-patch" evidence="2">
    <location>
        <begin position="141"/>
        <end position="189"/>
    </location>
</feature>
<dbReference type="InterPro" id="IPR000467">
    <property type="entry name" value="G_patch_dom"/>
</dbReference>
<reference evidence="3" key="1">
    <citation type="submission" date="2023-06" db="EMBL/GenBank/DDBJ databases">
        <title>Draft genome of Marssonina rosae.</title>
        <authorList>
            <person name="Cheng Q."/>
        </authorList>
    </citation>
    <scope>NUCLEOTIDE SEQUENCE</scope>
    <source>
        <strain evidence="3">R4</strain>
    </source>
</reference>
<dbReference type="Pfam" id="PF01585">
    <property type="entry name" value="G-patch"/>
    <property type="match status" value="1"/>
</dbReference>
<dbReference type="SMART" id="SM00443">
    <property type="entry name" value="G_patch"/>
    <property type="match status" value="1"/>
</dbReference>
<feature type="region of interest" description="Disordered" evidence="1">
    <location>
        <begin position="97"/>
        <end position="120"/>
    </location>
</feature>
<dbReference type="PANTHER" id="PTHR20923:SF1">
    <property type="entry name" value="G PATCH DOMAIN AND ANKYRIN REPEAT-CONTAINING PROTEIN 1"/>
    <property type="match status" value="1"/>
</dbReference>
<gene>
    <name evidence="3" type="ORF">QTJ16_002465</name>
</gene>
<dbReference type="AlphaFoldDB" id="A0AAD9T3D7"/>
<dbReference type="Proteomes" id="UP001285354">
    <property type="component" value="Unassembled WGS sequence"/>
</dbReference>
<dbReference type="PANTHER" id="PTHR20923">
    <property type="entry name" value="BAT4 PROTEIN-RELATED"/>
    <property type="match status" value="1"/>
</dbReference>
<keyword evidence="4" id="KW-1185">Reference proteome</keyword>
<dbReference type="InterPro" id="IPR039146">
    <property type="entry name" value="GPANK1"/>
</dbReference>
<name>A0AAD9T3D7_9HELO</name>
<organism evidence="3 4">
    <name type="scientific">Diplocarpon rosae</name>
    <dbReference type="NCBI Taxonomy" id="946125"/>
    <lineage>
        <taxon>Eukaryota</taxon>
        <taxon>Fungi</taxon>
        <taxon>Dikarya</taxon>
        <taxon>Ascomycota</taxon>
        <taxon>Pezizomycotina</taxon>
        <taxon>Leotiomycetes</taxon>
        <taxon>Helotiales</taxon>
        <taxon>Drepanopezizaceae</taxon>
        <taxon>Diplocarpon</taxon>
    </lineage>
</organism>
<protein>
    <recommendedName>
        <fullName evidence="2">G-patch domain-containing protein</fullName>
    </recommendedName>
</protein>
<dbReference type="PROSITE" id="PS50174">
    <property type="entry name" value="G_PATCH"/>
    <property type="match status" value="1"/>
</dbReference>
<proteinExistence type="predicted"/>
<dbReference type="GO" id="GO:0003676">
    <property type="term" value="F:nucleic acid binding"/>
    <property type="evidence" value="ECO:0007669"/>
    <property type="project" value="InterPro"/>
</dbReference>
<evidence type="ECO:0000259" key="2">
    <source>
        <dbReference type="PROSITE" id="PS50174"/>
    </source>
</evidence>
<evidence type="ECO:0000256" key="1">
    <source>
        <dbReference type="SAM" id="MobiDB-lite"/>
    </source>
</evidence>
<dbReference type="EMBL" id="JAUBYV010000003">
    <property type="protein sequence ID" value="KAK2627819.1"/>
    <property type="molecule type" value="Genomic_DNA"/>
</dbReference>
<evidence type="ECO:0000313" key="4">
    <source>
        <dbReference type="Proteomes" id="UP001285354"/>
    </source>
</evidence>